<dbReference type="PANTHER" id="PTHR10362">
    <property type="entry name" value="HISTIDINE AMMONIA-LYASE"/>
    <property type="match status" value="1"/>
</dbReference>
<dbReference type="NCBIfam" id="NF006871">
    <property type="entry name" value="PRK09367.1"/>
    <property type="match status" value="1"/>
</dbReference>
<proteinExistence type="inferred from homology"/>
<name>A0A931AUJ2_9FIRM</name>
<dbReference type="EC" id="4.3.1.3" evidence="2 6"/>
<evidence type="ECO:0000256" key="5">
    <source>
        <dbReference type="ARBA" id="ARBA00049269"/>
    </source>
</evidence>
<organism evidence="10 11">
    <name type="scientific">Halonatronomonas betaini</name>
    <dbReference type="NCBI Taxonomy" id="2778430"/>
    <lineage>
        <taxon>Bacteria</taxon>
        <taxon>Bacillati</taxon>
        <taxon>Bacillota</taxon>
        <taxon>Clostridia</taxon>
        <taxon>Halanaerobiales</taxon>
        <taxon>Halarsenatibacteraceae</taxon>
        <taxon>Halonatronomonas</taxon>
    </lineage>
</organism>
<dbReference type="GO" id="GO:0005737">
    <property type="term" value="C:cytoplasm"/>
    <property type="evidence" value="ECO:0007669"/>
    <property type="project" value="UniProtKB-SubCell"/>
</dbReference>
<dbReference type="SUPFAM" id="SSF48557">
    <property type="entry name" value="L-aspartase-like"/>
    <property type="match status" value="1"/>
</dbReference>
<keyword evidence="4 6" id="KW-0456">Lyase</keyword>
<dbReference type="AlphaFoldDB" id="A0A931AUJ2"/>
<dbReference type="PROSITE" id="PS00488">
    <property type="entry name" value="PAL_HISTIDASE"/>
    <property type="match status" value="1"/>
</dbReference>
<dbReference type="InterPro" id="IPR005921">
    <property type="entry name" value="HutH"/>
</dbReference>
<comment type="PTM">
    <text evidence="6">Contains an active site 4-methylidene-imidazol-5-one (MIO), which is formed autocatalytically by cyclization and dehydration of residues Ala-Ser-Gly.</text>
</comment>
<dbReference type="GO" id="GO:0006548">
    <property type="term" value="P:L-histidine catabolic process"/>
    <property type="evidence" value="ECO:0007669"/>
    <property type="project" value="UniProtKB-UniRule"/>
</dbReference>
<dbReference type="HAMAP" id="MF_00229">
    <property type="entry name" value="His_ammonia_lyase"/>
    <property type="match status" value="1"/>
</dbReference>
<evidence type="ECO:0000256" key="7">
    <source>
        <dbReference type="RuleBase" id="RU003954"/>
    </source>
</evidence>
<evidence type="ECO:0000256" key="8">
    <source>
        <dbReference type="RuleBase" id="RU004479"/>
    </source>
</evidence>
<dbReference type="Gene3D" id="1.10.275.10">
    <property type="entry name" value="Fumarase/aspartase (N-terminal domain)"/>
    <property type="match status" value="1"/>
</dbReference>
<evidence type="ECO:0000256" key="1">
    <source>
        <dbReference type="ARBA" id="ARBA00005113"/>
    </source>
</evidence>
<reference evidence="10" key="1">
    <citation type="submission" date="2020-11" db="EMBL/GenBank/DDBJ databases">
        <title>Halonatronomonas betainensis gen. nov., sp. nov. a novel haloalkaliphilic representative of the family Halanaerobiacae capable of betaine degradation.</title>
        <authorList>
            <person name="Boltyanskaya Y."/>
            <person name="Kevbrin V."/>
            <person name="Detkova E."/>
            <person name="Grouzdev D.S."/>
            <person name="Koziaeva V."/>
            <person name="Zhilina T."/>
        </authorList>
    </citation>
    <scope>NUCLEOTIDE SEQUENCE</scope>
    <source>
        <strain evidence="10">Z-7014</strain>
    </source>
</reference>
<dbReference type="InterPro" id="IPR022313">
    <property type="entry name" value="Phe/His_NH3-lyase_AS"/>
</dbReference>
<dbReference type="InterPro" id="IPR008948">
    <property type="entry name" value="L-Aspartase-like"/>
</dbReference>
<evidence type="ECO:0000313" key="10">
    <source>
        <dbReference type="EMBL" id="MBF8438201.1"/>
    </source>
</evidence>
<accession>A0A931AUJ2</accession>
<gene>
    <name evidence="6 10" type="primary">hutH</name>
    <name evidence="10" type="ORF">I0Q91_14060</name>
</gene>
<dbReference type="EMBL" id="JADPIE010000011">
    <property type="protein sequence ID" value="MBF8438201.1"/>
    <property type="molecule type" value="Genomic_DNA"/>
</dbReference>
<dbReference type="Pfam" id="PF00221">
    <property type="entry name" value="Lyase_aromatic"/>
    <property type="match status" value="1"/>
</dbReference>
<protein>
    <recommendedName>
        <fullName evidence="2 6">Histidine ammonia-lyase</fullName>
        <shortName evidence="6">Histidase</shortName>
        <ecNumber evidence="2 6">4.3.1.3</ecNumber>
    </recommendedName>
</protein>
<dbReference type="RefSeq" id="WP_270455305.1">
    <property type="nucleotide sequence ID" value="NZ_JADPIE010000011.1"/>
</dbReference>
<keyword evidence="3 6" id="KW-0369">Histidine metabolism</keyword>
<dbReference type="Proteomes" id="UP000621436">
    <property type="component" value="Unassembled WGS sequence"/>
</dbReference>
<comment type="caution">
    <text evidence="10">The sequence shown here is derived from an EMBL/GenBank/DDBJ whole genome shotgun (WGS) entry which is preliminary data.</text>
</comment>
<feature type="cross-link" description="5-imidazolinone (Ala-Gly)" evidence="6">
    <location>
        <begin position="141"/>
        <end position="143"/>
    </location>
</feature>
<dbReference type="Gene3D" id="1.20.200.10">
    <property type="entry name" value="Fumarase/aspartase (Central domain)"/>
    <property type="match status" value="1"/>
</dbReference>
<dbReference type="InterPro" id="IPR024083">
    <property type="entry name" value="Fumarase/histidase_N"/>
</dbReference>
<dbReference type="FunFam" id="1.20.200.10:FF:000003">
    <property type="entry name" value="Histidine ammonia-lyase"/>
    <property type="match status" value="1"/>
</dbReference>
<dbReference type="FunFam" id="1.10.275.10:FF:000005">
    <property type="entry name" value="Histidine ammonia-lyase"/>
    <property type="match status" value="1"/>
</dbReference>
<evidence type="ECO:0000256" key="3">
    <source>
        <dbReference type="ARBA" id="ARBA00022808"/>
    </source>
</evidence>
<keyword evidence="11" id="KW-1185">Reference proteome</keyword>
<evidence type="ECO:0000256" key="9">
    <source>
        <dbReference type="RuleBase" id="RU004480"/>
    </source>
</evidence>
<comment type="pathway">
    <text evidence="1 6 8">Amino-acid degradation; L-histidine degradation into L-glutamate; N-formimidoyl-L-glutamate from L-histidine: step 1/3.</text>
</comment>
<keyword evidence="6" id="KW-0963">Cytoplasm</keyword>
<comment type="catalytic activity">
    <reaction evidence="5 6 8">
        <text>L-histidine = trans-urocanate + NH4(+)</text>
        <dbReference type="Rhea" id="RHEA:21232"/>
        <dbReference type="ChEBI" id="CHEBI:17771"/>
        <dbReference type="ChEBI" id="CHEBI:28938"/>
        <dbReference type="ChEBI" id="CHEBI:57595"/>
        <dbReference type="EC" id="4.3.1.3"/>
    </reaction>
</comment>
<comment type="similarity">
    <text evidence="6 7">Belongs to the PAL/histidase family.</text>
</comment>
<evidence type="ECO:0000256" key="2">
    <source>
        <dbReference type="ARBA" id="ARBA00012994"/>
    </source>
</evidence>
<evidence type="ECO:0000256" key="6">
    <source>
        <dbReference type="HAMAP-Rule" id="MF_00229"/>
    </source>
</evidence>
<dbReference type="NCBIfam" id="TIGR01225">
    <property type="entry name" value="hutH"/>
    <property type="match status" value="1"/>
</dbReference>
<feature type="modified residue" description="2,3-didehydroalanine (Ser)" evidence="6">
    <location>
        <position position="142"/>
    </location>
</feature>
<comment type="subcellular location">
    <subcellularLocation>
        <location evidence="6 9">Cytoplasm</location>
    </subcellularLocation>
</comment>
<sequence length="509" mass="55198">MLKINGGNLQISDVLKVARERGEVGLEEGAIERVKKSRNQVEDLVKANKVVYGITTGFGSFSDTKISPEEAIKLQENLIESHSAGTGDLLPVEVVRAMMLLRANALAKGHSGIRYSTLKLLLDMLNKEVHPLVPSQGSVGASGDLVPLAHMSLALLGKGEVEFRGEFIPADKALKKVGLKSIKLKSKEGLALINGTQMMGALGSIALFEADRLLKYADIALSLTMEALKGIAAPYDDLIHKVRPHPGQGLVAKNIKKLVKNSSLVLDEREDRVQDAYTIRCAPQVHGASRDSIAHVFEIFNREINSATDNPLLFPDEDRVISGGNFHGQPLALSLDYLSLAVSELGNISERRVARLVDSNLNYGLPMFLTEYGGLNSGYMIAQYTAASLVSENKVMSSPASIDSITTSANQEDHVSMGSISANKIQKVVENLKSILAIELIVAAQAIEFRTNDINDLGDGTKIIYNYIRDRVPALNGDRVIAKDIAEAKKIVESDELIDLLIKKGVEIK</sequence>
<evidence type="ECO:0000313" key="11">
    <source>
        <dbReference type="Proteomes" id="UP000621436"/>
    </source>
</evidence>
<dbReference type="InterPro" id="IPR001106">
    <property type="entry name" value="Aromatic_Lyase"/>
</dbReference>
<dbReference type="CDD" id="cd00332">
    <property type="entry name" value="PAL-HAL"/>
    <property type="match status" value="1"/>
</dbReference>
<evidence type="ECO:0000256" key="4">
    <source>
        <dbReference type="ARBA" id="ARBA00023239"/>
    </source>
</evidence>
<dbReference type="GO" id="GO:0004397">
    <property type="term" value="F:histidine ammonia-lyase activity"/>
    <property type="evidence" value="ECO:0007669"/>
    <property type="project" value="UniProtKB-UniRule"/>
</dbReference>